<name>A0A2P6QIP2_ROSCH</name>
<organism evidence="1 2">
    <name type="scientific">Rosa chinensis</name>
    <name type="common">China rose</name>
    <dbReference type="NCBI Taxonomy" id="74649"/>
    <lineage>
        <taxon>Eukaryota</taxon>
        <taxon>Viridiplantae</taxon>
        <taxon>Streptophyta</taxon>
        <taxon>Embryophyta</taxon>
        <taxon>Tracheophyta</taxon>
        <taxon>Spermatophyta</taxon>
        <taxon>Magnoliopsida</taxon>
        <taxon>eudicotyledons</taxon>
        <taxon>Gunneridae</taxon>
        <taxon>Pentapetalae</taxon>
        <taxon>rosids</taxon>
        <taxon>fabids</taxon>
        <taxon>Rosales</taxon>
        <taxon>Rosaceae</taxon>
        <taxon>Rosoideae</taxon>
        <taxon>Rosoideae incertae sedis</taxon>
        <taxon>Rosa</taxon>
    </lineage>
</organism>
<gene>
    <name evidence="1" type="ORF">RchiOBHm_Chr5g0064571</name>
</gene>
<accession>A0A2P6QIP2</accession>
<dbReference type="Proteomes" id="UP000238479">
    <property type="component" value="Chromosome 5"/>
</dbReference>
<protein>
    <submittedName>
        <fullName evidence="1">Uncharacterized protein</fullName>
    </submittedName>
</protein>
<dbReference type="EMBL" id="PDCK01000043">
    <property type="protein sequence ID" value="PRQ34055.1"/>
    <property type="molecule type" value="Genomic_DNA"/>
</dbReference>
<evidence type="ECO:0000313" key="1">
    <source>
        <dbReference type="EMBL" id="PRQ34055.1"/>
    </source>
</evidence>
<dbReference type="Gramene" id="PRQ34055">
    <property type="protein sequence ID" value="PRQ34055"/>
    <property type="gene ID" value="RchiOBHm_Chr5g0064571"/>
</dbReference>
<sequence length="120" mass="13602">MGIVFCVVFAGKKDPIALEATGLDIRCLSTRIVTDHALPKHRFVTDQDLPNHTMGDHLWVFFMGRCQIQDTTSCSNRFSFKLNHWINNPIPCSYCVKSCGARLLYEQDLKNLLNGTTNIL</sequence>
<reference evidence="1 2" key="1">
    <citation type="journal article" date="2018" name="Nat. Genet.">
        <title>The Rosa genome provides new insights in the design of modern roses.</title>
        <authorList>
            <person name="Bendahmane M."/>
        </authorList>
    </citation>
    <scope>NUCLEOTIDE SEQUENCE [LARGE SCALE GENOMIC DNA]</scope>
    <source>
        <strain evidence="2">cv. Old Blush</strain>
    </source>
</reference>
<evidence type="ECO:0000313" key="2">
    <source>
        <dbReference type="Proteomes" id="UP000238479"/>
    </source>
</evidence>
<proteinExistence type="predicted"/>
<comment type="caution">
    <text evidence="1">The sequence shown here is derived from an EMBL/GenBank/DDBJ whole genome shotgun (WGS) entry which is preliminary data.</text>
</comment>
<dbReference type="AlphaFoldDB" id="A0A2P6QIP2"/>
<keyword evidence="2" id="KW-1185">Reference proteome</keyword>